<sequence>MNSGEQSGIPSSESDGEKFGIPPLDSESVIRQRPGRVNRVLPSQEEFIQGILSGDRVMLARAITLVESSRSDHKELAEKIIDACLPHSGKSVRIGITGIPGVGKSTFIESFGMYAISQGKKLAVLTIDPSSQISGGSILGDKTRMSELSRNESAFIRPSPSGESLGGVARKTRETIYLCEAAGFDTIFVETVGVGQSETAVHSMVDLFLLLLIAGAGDELQGIKRGIMEMADLLAVTKADGDNKIKAEMTRTETQSAIHFFPTNESGWIPKVLVCSSFSREGIPEIWNQILEYEKTLKWNGYFEVRRTNQAKYWLEETVSQHLMEDFKVQMKDLYKDMKEKVSRHQMSSFQAAEKLIVEYRKRIQE</sequence>
<proteinExistence type="inferred from homology"/>
<dbReference type="EC" id="2.7.-.-" evidence="3"/>
<organism evidence="3 4">
    <name type="scientific">Leptospira santarosai str. MOR084</name>
    <dbReference type="NCBI Taxonomy" id="1049984"/>
    <lineage>
        <taxon>Bacteria</taxon>
        <taxon>Pseudomonadati</taxon>
        <taxon>Spirochaetota</taxon>
        <taxon>Spirochaetia</taxon>
        <taxon>Leptospirales</taxon>
        <taxon>Leptospiraceae</taxon>
        <taxon>Leptospira</taxon>
    </lineage>
</organism>
<evidence type="ECO:0000256" key="1">
    <source>
        <dbReference type="ARBA" id="ARBA00009625"/>
    </source>
</evidence>
<dbReference type="InterPro" id="IPR005129">
    <property type="entry name" value="GTPase_ArgK"/>
</dbReference>
<dbReference type="GO" id="GO:0005737">
    <property type="term" value="C:cytoplasm"/>
    <property type="evidence" value="ECO:0007669"/>
    <property type="project" value="TreeGrafter"/>
</dbReference>
<dbReference type="Pfam" id="PF03308">
    <property type="entry name" value="MeaB"/>
    <property type="match status" value="1"/>
</dbReference>
<gene>
    <name evidence="3" type="ORF">LEP1GSC179_0780</name>
</gene>
<evidence type="ECO:0000313" key="3">
    <source>
        <dbReference type="EMBL" id="EKO32602.1"/>
    </source>
</evidence>
<accession>A0A0E2BB58</accession>
<comment type="similarity">
    <text evidence="1">Belongs to the SIMIBI class G3E GTPase family. ArgK/MeaB subfamily.</text>
</comment>
<comment type="caution">
    <text evidence="3">The sequence shown here is derived from an EMBL/GenBank/DDBJ whole genome shotgun (WGS) entry which is preliminary data.</text>
</comment>
<dbReference type="Gene3D" id="1.10.287.130">
    <property type="match status" value="1"/>
</dbReference>
<dbReference type="NCBIfam" id="TIGR00750">
    <property type="entry name" value="lao"/>
    <property type="match status" value="1"/>
</dbReference>
<dbReference type="RefSeq" id="WP_004485147.1">
    <property type="nucleotide sequence ID" value="NZ_AHON02000064.1"/>
</dbReference>
<dbReference type="AlphaFoldDB" id="A0A0E2BB58"/>
<dbReference type="PANTHER" id="PTHR23408">
    <property type="entry name" value="METHYLMALONYL-COA MUTASE"/>
    <property type="match status" value="1"/>
</dbReference>
<feature type="compositionally biased region" description="Polar residues" evidence="2">
    <location>
        <begin position="1"/>
        <end position="13"/>
    </location>
</feature>
<dbReference type="CDD" id="cd03114">
    <property type="entry name" value="MMAA-like"/>
    <property type="match status" value="1"/>
</dbReference>
<name>A0A0E2BB58_9LEPT</name>
<dbReference type="GO" id="GO:0016740">
    <property type="term" value="F:transferase activity"/>
    <property type="evidence" value="ECO:0007669"/>
    <property type="project" value="UniProtKB-KW"/>
</dbReference>
<dbReference type="SUPFAM" id="SSF52540">
    <property type="entry name" value="P-loop containing nucleoside triphosphate hydrolases"/>
    <property type="match status" value="1"/>
</dbReference>
<dbReference type="PANTHER" id="PTHR23408:SF3">
    <property type="entry name" value="METHYLMALONIC ACIDURIA TYPE A PROTEIN, MITOCHONDRIAL"/>
    <property type="match status" value="1"/>
</dbReference>
<evidence type="ECO:0000256" key="2">
    <source>
        <dbReference type="SAM" id="MobiDB-lite"/>
    </source>
</evidence>
<dbReference type="NCBIfam" id="NF006958">
    <property type="entry name" value="PRK09435.1"/>
    <property type="match status" value="1"/>
</dbReference>
<dbReference type="Gene3D" id="1.20.5.170">
    <property type="match status" value="1"/>
</dbReference>
<keyword evidence="3" id="KW-0808">Transferase</keyword>
<dbReference type="Gene3D" id="3.40.50.300">
    <property type="entry name" value="P-loop containing nucleotide triphosphate hydrolases"/>
    <property type="match status" value="1"/>
</dbReference>
<feature type="region of interest" description="Disordered" evidence="2">
    <location>
        <begin position="1"/>
        <end position="28"/>
    </location>
</feature>
<reference evidence="3" key="1">
    <citation type="submission" date="2012-10" db="EMBL/GenBank/DDBJ databases">
        <authorList>
            <person name="Harkins D.M."/>
            <person name="Durkin A.S."/>
            <person name="Brinkac L.M."/>
            <person name="Haft D.H."/>
            <person name="Selengut J.D."/>
            <person name="Sanka R."/>
            <person name="DePew J."/>
            <person name="Purushe J."/>
            <person name="Matthias M.A."/>
            <person name="Vinetz J.M."/>
            <person name="Sutton G.G."/>
            <person name="Nierman W.C."/>
            <person name="Fouts D.E."/>
        </authorList>
    </citation>
    <scope>NUCLEOTIDE SEQUENCE [LARGE SCALE GENOMIC DNA]</scope>
    <source>
        <strain evidence="3">MOR084</strain>
    </source>
</reference>
<dbReference type="GO" id="GO:0003924">
    <property type="term" value="F:GTPase activity"/>
    <property type="evidence" value="ECO:0007669"/>
    <property type="project" value="InterPro"/>
</dbReference>
<dbReference type="InterPro" id="IPR027417">
    <property type="entry name" value="P-loop_NTPase"/>
</dbReference>
<dbReference type="Proteomes" id="UP000006329">
    <property type="component" value="Unassembled WGS sequence"/>
</dbReference>
<keyword evidence="4" id="KW-1185">Reference proteome</keyword>
<evidence type="ECO:0000313" key="4">
    <source>
        <dbReference type="Proteomes" id="UP000006329"/>
    </source>
</evidence>
<dbReference type="EMBL" id="AHON02000064">
    <property type="protein sequence ID" value="EKO32602.1"/>
    <property type="molecule type" value="Genomic_DNA"/>
</dbReference>
<protein>
    <submittedName>
        <fullName evidence="3">LAO/AO transport system ATPase</fullName>
        <ecNumber evidence="3">2.7.-.-</ecNumber>
    </submittedName>
</protein>
<dbReference type="GO" id="GO:0005525">
    <property type="term" value="F:GTP binding"/>
    <property type="evidence" value="ECO:0007669"/>
    <property type="project" value="InterPro"/>
</dbReference>